<dbReference type="OMA" id="AATWAYY"/>
<gene>
    <name evidence="1" type="ORF">SDRG_14476</name>
</gene>
<evidence type="ECO:0000313" key="1">
    <source>
        <dbReference type="EMBL" id="EQC27725.1"/>
    </source>
</evidence>
<name>T0Q2U3_SAPDV</name>
<dbReference type="SUPFAM" id="SSF52047">
    <property type="entry name" value="RNI-like"/>
    <property type="match status" value="1"/>
</dbReference>
<dbReference type="VEuPathDB" id="FungiDB:SDRG_14476"/>
<accession>T0Q2U3</accession>
<dbReference type="Gene3D" id="3.80.10.10">
    <property type="entry name" value="Ribonuclease Inhibitor"/>
    <property type="match status" value="2"/>
</dbReference>
<keyword evidence="2" id="KW-1185">Reference proteome</keyword>
<sequence>MACQRARGYDVGVLAPEIAEAIALFIPCAASFERFTKALPASATTSALASLARLFSEPALSIAWPNVEVRSPSLSRAAAKDLAAITALAPKRVVVSYKIENRKDLGIVAGIAPWITELTFYLGDESLFSVIDAATWAYYRTTLASCQRLETFVLSDCSAGYGALDGVFFDLPCLTSLTIGAYNGFDGNLQCHVKPAFTAQLTKWLQTQPVTTLGLDFVWFGLDPDTPKVLALCDAISNCTTLTALRLNNVDVFAEFLNGRPLPERLKRLEWDVDDYDGTDDSQDGWDNFVAALVHGPQLQHLGCKHLDALMEEDDVLEKVEGLTSLEAHYVGRDVVGTLDVLQLLSNMPNLKHLQLKHSSFANETARMLFATVCTRSRLETFGLGSHQLEANDARQLFQVMPHVPNWPLKHLDLSEHDFDVDDIVAMLPTMNAAIKNLQVVQLQGEWGKKELAQFAAAVRALPDRHFVIVPRWPHAAFRAQWSDIMPVSDTSPLCMVFV</sequence>
<dbReference type="GeneID" id="19955203"/>
<evidence type="ECO:0000313" key="2">
    <source>
        <dbReference type="Proteomes" id="UP000030762"/>
    </source>
</evidence>
<reference evidence="1 2" key="1">
    <citation type="submission" date="2012-04" db="EMBL/GenBank/DDBJ databases">
        <title>The Genome Sequence of Saprolegnia declina VS20.</title>
        <authorList>
            <consortium name="The Broad Institute Genome Sequencing Platform"/>
            <person name="Russ C."/>
            <person name="Nusbaum C."/>
            <person name="Tyler B."/>
            <person name="van West P."/>
            <person name="Dieguez-Uribeondo J."/>
            <person name="de Bruijn I."/>
            <person name="Tripathy S."/>
            <person name="Jiang R."/>
            <person name="Young S.K."/>
            <person name="Zeng Q."/>
            <person name="Gargeya S."/>
            <person name="Fitzgerald M."/>
            <person name="Haas B."/>
            <person name="Abouelleil A."/>
            <person name="Alvarado L."/>
            <person name="Arachchi H.M."/>
            <person name="Berlin A."/>
            <person name="Chapman S.B."/>
            <person name="Goldberg J."/>
            <person name="Griggs A."/>
            <person name="Gujja S."/>
            <person name="Hansen M."/>
            <person name="Howarth C."/>
            <person name="Imamovic A."/>
            <person name="Larimer J."/>
            <person name="McCowen C."/>
            <person name="Montmayeur A."/>
            <person name="Murphy C."/>
            <person name="Neiman D."/>
            <person name="Pearson M."/>
            <person name="Priest M."/>
            <person name="Roberts A."/>
            <person name="Saif S."/>
            <person name="Shea T."/>
            <person name="Sisk P."/>
            <person name="Sykes S."/>
            <person name="Wortman J."/>
            <person name="Nusbaum C."/>
            <person name="Birren B."/>
        </authorList>
    </citation>
    <scope>NUCLEOTIDE SEQUENCE [LARGE SCALE GENOMIC DNA]</scope>
    <source>
        <strain evidence="1 2">VS20</strain>
    </source>
</reference>
<dbReference type="InParanoid" id="T0Q2U3"/>
<dbReference type="AlphaFoldDB" id="T0Q2U3"/>
<organism evidence="1 2">
    <name type="scientific">Saprolegnia diclina (strain VS20)</name>
    <dbReference type="NCBI Taxonomy" id="1156394"/>
    <lineage>
        <taxon>Eukaryota</taxon>
        <taxon>Sar</taxon>
        <taxon>Stramenopiles</taxon>
        <taxon>Oomycota</taxon>
        <taxon>Saprolegniomycetes</taxon>
        <taxon>Saprolegniales</taxon>
        <taxon>Saprolegniaceae</taxon>
        <taxon>Saprolegnia</taxon>
    </lineage>
</organism>
<dbReference type="EMBL" id="JH767203">
    <property type="protein sequence ID" value="EQC27725.1"/>
    <property type="molecule type" value="Genomic_DNA"/>
</dbReference>
<proteinExistence type="predicted"/>
<dbReference type="InterPro" id="IPR032675">
    <property type="entry name" value="LRR_dom_sf"/>
</dbReference>
<protein>
    <recommendedName>
        <fullName evidence="3">F-box domain-containing protein</fullName>
    </recommendedName>
</protein>
<dbReference type="Proteomes" id="UP000030762">
    <property type="component" value="Unassembled WGS sequence"/>
</dbReference>
<dbReference type="OrthoDB" id="10407018at2759"/>
<evidence type="ECO:0008006" key="3">
    <source>
        <dbReference type="Google" id="ProtNLM"/>
    </source>
</evidence>
<dbReference type="RefSeq" id="XP_008618830.1">
    <property type="nucleotide sequence ID" value="XM_008620608.1"/>
</dbReference>